<organism evidence="1">
    <name type="scientific">hydrothermal vent metagenome</name>
    <dbReference type="NCBI Taxonomy" id="652676"/>
    <lineage>
        <taxon>unclassified sequences</taxon>
        <taxon>metagenomes</taxon>
        <taxon>ecological metagenomes</taxon>
    </lineage>
</organism>
<reference evidence="1" key="1">
    <citation type="submission" date="2018-06" db="EMBL/GenBank/DDBJ databases">
        <authorList>
            <person name="Zhirakovskaya E."/>
        </authorList>
    </citation>
    <scope>NUCLEOTIDE SEQUENCE</scope>
</reference>
<accession>A0A3B0UIX5</accession>
<evidence type="ECO:0000313" key="1">
    <source>
        <dbReference type="EMBL" id="VAW30618.1"/>
    </source>
</evidence>
<sequence length="22" mass="2430">MKGFFKKLFGSKQEVVTVVSGL</sequence>
<gene>
    <name evidence="1" type="ORF">MNBD_CHLOROFLEXI01-2360</name>
</gene>
<feature type="non-terminal residue" evidence="1">
    <location>
        <position position="22"/>
    </location>
</feature>
<dbReference type="AlphaFoldDB" id="A0A3B0UIX5"/>
<proteinExistence type="predicted"/>
<dbReference type="EMBL" id="UOEU01000072">
    <property type="protein sequence ID" value="VAW30618.1"/>
    <property type="molecule type" value="Genomic_DNA"/>
</dbReference>
<protein>
    <submittedName>
        <fullName evidence="1">Uncharacterized protein</fullName>
    </submittedName>
</protein>
<name>A0A3B0UIX5_9ZZZZ</name>